<sequence length="263" mass="27155">MTALFLSELLKLKRQPGVLFWGFLAVPAAALAFRIALEGFFLLRYGDFPQARTDMLVSAAQSLGIAGNPVAQLLYAIGVSSVFHVEYRFSTWRNLVPRAGRLPPLAAKFAVCLLCMAIGLGLTVVGDMMLNAGLGLVGDGGSRAPAQAGGVLVLGAAFGIAFLELATLAAIVATLTLLFRSMIAAVIPVFLAGITCAMAQAYFGAAIAGIPMPAFAADAARAWLFAGAEGAYGVGGVGTLLAWLLAAMAAGCLVFSRQPLNTE</sequence>
<protein>
    <recommendedName>
        <fullName evidence="4">ABC transporter permease</fullName>
    </recommendedName>
</protein>
<keyword evidence="1" id="KW-0472">Membrane</keyword>
<organism evidence="2 3">
    <name type="scientific">Hoeflea olei</name>
    <dbReference type="NCBI Taxonomy" id="1480615"/>
    <lineage>
        <taxon>Bacteria</taxon>
        <taxon>Pseudomonadati</taxon>
        <taxon>Pseudomonadota</taxon>
        <taxon>Alphaproteobacteria</taxon>
        <taxon>Hyphomicrobiales</taxon>
        <taxon>Rhizobiaceae</taxon>
        <taxon>Hoeflea</taxon>
    </lineage>
</organism>
<evidence type="ECO:0008006" key="4">
    <source>
        <dbReference type="Google" id="ProtNLM"/>
    </source>
</evidence>
<evidence type="ECO:0000313" key="3">
    <source>
        <dbReference type="Proteomes" id="UP000094795"/>
    </source>
</evidence>
<name>A0A1C1YVC5_9HYPH</name>
<feature type="transmembrane region" description="Helical" evidence="1">
    <location>
        <begin position="105"/>
        <end position="126"/>
    </location>
</feature>
<feature type="transmembrane region" description="Helical" evidence="1">
    <location>
        <begin position="230"/>
        <end position="255"/>
    </location>
</feature>
<gene>
    <name evidence="2" type="ORF">AWJ14_00880</name>
</gene>
<feature type="transmembrane region" description="Helical" evidence="1">
    <location>
        <begin position="18"/>
        <end position="43"/>
    </location>
</feature>
<reference evidence="2 3" key="1">
    <citation type="submission" date="2015-12" db="EMBL/GenBank/DDBJ databases">
        <authorList>
            <person name="Shamseldin A."/>
            <person name="Moawad H."/>
            <person name="Abd El-Rahim W.M."/>
            <person name="Sadowsky M.J."/>
        </authorList>
    </citation>
    <scope>NUCLEOTIDE SEQUENCE [LARGE SCALE GENOMIC DNA]</scope>
    <source>
        <strain evidence="2 3">JC234</strain>
    </source>
</reference>
<dbReference type="STRING" id="1480615.AWJ14_00880"/>
<feature type="transmembrane region" description="Helical" evidence="1">
    <location>
        <begin position="63"/>
        <end position="85"/>
    </location>
</feature>
<feature type="transmembrane region" description="Helical" evidence="1">
    <location>
        <begin position="186"/>
        <end position="210"/>
    </location>
</feature>
<keyword evidence="1" id="KW-0812">Transmembrane</keyword>
<dbReference type="GO" id="GO:0016020">
    <property type="term" value="C:membrane"/>
    <property type="evidence" value="ECO:0007669"/>
    <property type="project" value="UniProtKB-SubCell"/>
</dbReference>
<dbReference type="EMBL" id="LQZT01000015">
    <property type="protein sequence ID" value="OCW57435.1"/>
    <property type="molecule type" value="Genomic_DNA"/>
</dbReference>
<comment type="caution">
    <text evidence="2">The sequence shown here is derived from an EMBL/GenBank/DDBJ whole genome shotgun (WGS) entry which is preliminary data.</text>
</comment>
<dbReference type="Proteomes" id="UP000094795">
    <property type="component" value="Unassembled WGS sequence"/>
</dbReference>
<feature type="transmembrane region" description="Helical" evidence="1">
    <location>
        <begin position="146"/>
        <end position="179"/>
    </location>
</feature>
<dbReference type="Pfam" id="PF12730">
    <property type="entry name" value="ABC2_membrane_4"/>
    <property type="match status" value="1"/>
</dbReference>
<evidence type="ECO:0000256" key="1">
    <source>
        <dbReference type="SAM" id="Phobius"/>
    </source>
</evidence>
<evidence type="ECO:0000313" key="2">
    <source>
        <dbReference type="EMBL" id="OCW57435.1"/>
    </source>
</evidence>
<proteinExistence type="predicted"/>
<keyword evidence="1" id="KW-1133">Transmembrane helix</keyword>
<dbReference type="AlphaFoldDB" id="A0A1C1YVC5"/>
<accession>A0A1C1YVC5</accession>
<keyword evidence="3" id="KW-1185">Reference proteome</keyword>